<feature type="compositionally biased region" description="Basic and acidic residues" evidence="1">
    <location>
        <begin position="33"/>
        <end position="69"/>
    </location>
</feature>
<organism evidence="2 3">
    <name type="scientific">Pleurodeles waltl</name>
    <name type="common">Iberian ribbed newt</name>
    <dbReference type="NCBI Taxonomy" id="8319"/>
    <lineage>
        <taxon>Eukaryota</taxon>
        <taxon>Metazoa</taxon>
        <taxon>Chordata</taxon>
        <taxon>Craniata</taxon>
        <taxon>Vertebrata</taxon>
        <taxon>Euteleostomi</taxon>
        <taxon>Amphibia</taxon>
        <taxon>Batrachia</taxon>
        <taxon>Caudata</taxon>
        <taxon>Salamandroidea</taxon>
        <taxon>Salamandridae</taxon>
        <taxon>Pleurodelinae</taxon>
        <taxon>Pleurodeles</taxon>
    </lineage>
</organism>
<dbReference type="EMBL" id="JANPWB010000011">
    <property type="protein sequence ID" value="KAJ1123936.1"/>
    <property type="molecule type" value="Genomic_DNA"/>
</dbReference>
<name>A0AAV7P6N7_PLEWA</name>
<dbReference type="Proteomes" id="UP001066276">
    <property type="component" value="Chromosome 7"/>
</dbReference>
<evidence type="ECO:0000313" key="3">
    <source>
        <dbReference type="Proteomes" id="UP001066276"/>
    </source>
</evidence>
<gene>
    <name evidence="2" type="ORF">NDU88_002403</name>
</gene>
<keyword evidence="3" id="KW-1185">Reference proteome</keyword>
<feature type="compositionally biased region" description="Basic and acidic residues" evidence="1">
    <location>
        <begin position="107"/>
        <end position="124"/>
    </location>
</feature>
<reference evidence="2" key="1">
    <citation type="journal article" date="2022" name="bioRxiv">
        <title>Sequencing and chromosome-scale assembly of the giantPleurodeles waltlgenome.</title>
        <authorList>
            <person name="Brown T."/>
            <person name="Elewa A."/>
            <person name="Iarovenko S."/>
            <person name="Subramanian E."/>
            <person name="Araus A.J."/>
            <person name="Petzold A."/>
            <person name="Susuki M."/>
            <person name="Suzuki K.-i.T."/>
            <person name="Hayashi T."/>
            <person name="Toyoda A."/>
            <person name="Oliveira C."/>
            <person name="Osipova E."/>
            <person name="Leigh N.D."/>
            <person name="Simon A."/>
            <person name="Yun M.H."/>
        </authorList>
    </citation>
    <scope>NUCLEOTIDE SEQUENCE</scope>
    <source>
        <strain evidence="2">20211129_DDA</strain>
        <tissue evidence="2">Liver</tissue>
    </source>
</reference>
<feature type="region of interest" description="Disordered" evidence="1">
    <location>
        <begin position="26"/>
        <end position="124"/>
    </location>
</feature>
<proteinExistence type="predicted"/>
<evidence type="ECO:0000313" key="2">
    <source>
        <dbReference type="EMBL" id="KAJ1123936.1"/>
    </source>
</evidence>
<protein>
    <submittedName>
        <fullName evidence="2">Uncharacterized protein</fullName>
    </submittedName>
</protein>
<dbReference type="AlphaFoldDB" id="A0AAV7P6N7"/>
<comment type="caution">
    <text evidence="2">The sequence shown here is derived from an EMBL/GenBank/DDBJ whole genome shotgun (WGS) entry which is preliminary data.</text>
</comment>
<sequence>MRVRDAHSSHVCLHSAFGALILSHSTSRHVRVERRPSEEKRKERMEERSGPVKSGESRAARVPWREVQAEPRVASRCTSTGSQKKRTSTADAPDGGCGGTGLASDDAAPRWEQRRGPSRRGEVVRRASLEPQQGVVTQTTRTAGIQGGDSWCDETCVLDFDEDSVEEGEFIEEGEEENWWAKGGVGPANALSKSFQRPRQVQPAVKKISDGSQIGRRKAEERLPSLTAGEDSVGVCRVSVAVEGTEDLGTTGGGCYEFAEEGRQSWAEGIGGQFGTPATANVI</sequence>
<accession>A0AAV7P6N7</accession>
<evidence type="ECO:0000256" key="1">
    <source>
        <dbReference type="SAM" id="MobiDB-lite"/>
    </source>
</evidence>